<dbReference type="PANTHER" id="PTHR10996">
    <property type="entry name" value="2-HYDROXYACID DEHYDROGENASE-RELATED"/>
    <property type="match status" value="1"/>
</dbReference>
<dbReference type="GO" id="GO:0030267">
    <property type="term" value="F:glyoxylate reductase (NADPH) activity"/>
    <property type="evidence" value="ECO:0007669"/>
    <property type="project" value="TreeGrafter"/>
</dbReference>
<dbReference type="SUPFAM" id="SSF51735">
    <property type="entry name" value="NAD(P)-binding Rossmann-fold domains"/>
    <property type="match status" value="1"/>
</dbReference>
<dbReference type="GO" id="GO:0051287">
    <property type="term" value="F:NAD binding"/>
    <property type="evidence" value="ECO:0007669"/>
    <property type="project" value="InterPro"/>
</dbReference>
<evidence type="ECO:0000313" key="6">
    <source>
        <dbReference type="EMBL" id="TDD65562.1"/>
    </source>
</evidence>
<name>A0A4R5A7H4_9ACTN</name>
<dbReference type="InterPro" id="IPR036291">
    <property type="entry name" value="NAD(P)-bd_dom_sf"/>
</dbReference>
<evidence type="ECO:0000256" key="3">
    <source>
        <dbReference type="RuleBase" id="RU003719"/>
    </source>
</evidence>
<dbReference type="Pfam" id="PF00389">
    <property type="entry name" value="2-Hacid_dh"/>
    <property type="match status" value="1"/>
</dbReference>
<comment type="caution">
    <text evidence="6">The sequence shown here is derived from an EMBL/GenBank/DDBJ whole genome shotgun (WGS) entry which is preliminary data.</text>
</comment>
<dbReference type="Proteomes" id="UP000295217">
    <property type="component" value="Unassembled WGS sequence"/>
</dbReference>
<dbReference type="Gene3D" id="3.40.50.720">
    <property type="entry name" value="NAD(P)-binding Rossmann-like Domain"/>
    <property type="match status" value="2"/>
</dbReference>
<dbReference type="SUPFAM" id="SSF52283">
    <property type="entry name" value="Formate/glycerate dehydrogenase catalytic domain-like"/>
    <property type="match status" value="1"/>
</dbReference>
<dbReference type="InterPro" id="IPR006139">
    <property type="entry name" value="D-isomer_2_OHA_DH_cat_dom"/>
</dbReference>
<reference evidence="6 7" key="1">
    <citation type="submission" date="2019-02" db="EMBL/GenBank/DDBJ databases">
        <title>Draft genome sequences of novel Actinobacteria.</title>
        <authorList>
            <person name="Sahin N."/>
            <person name="Ay H."/>
            <person name="Saygin H."/>
        </authorList>
    </citation>
    <scope>NUCLEOTIDE SEQUENCE [LARGE SCALE GENOMIC DNA]</scope>
    <source>
        <strain evidence="6 7">8K307</strain>
    </source>
</reference>
<comment type="similarity">
    <text evidence="1 3">Belongs to the D-isomer specific 2-hydroxyacid dehydrogenase family.</text>
</comment>
<dbReference type="OrthoDB" id="117809at2"/>
<evidence type="ECO:0000256" key="2">
    <source>
        <dbReference type="ARBA" id="ARBA00023002"/>
    </source>
</evidence>
<evidence type="ECO:0000256" key="1">
    <source>
        <dbReference type="ARBA" id="ARBA00005854"/>
    </source>
</evidence>
<proteinExistence type="inferred from homology"/>
<feature type="domain" description="D-isomer specific 2-hydroxyacid dehydrogenase NAD-binding" evidence="5">
    <location>
        <begin position="117"/>
        <end position="284"/>
    </location>
</feature>
<dbReference type="InterPro" id="IPR006140">
    <property type="entry name" value="D-isomer_DH_NAD-bd"/>
</dbReference>
<keyword evidence="7" id="KW-1185">Reference proteome</keyword>
<sequence>MTTNDKPTPLVLVTSRSFGAGQADPEGILTGAGLRVVHGDPAHDTAALSPYLAAAAAWIAGAAPIRAEHFDLAPKLLIVARYGTGVDMVDLDAARARGIVVTNTPGANADAVAEHTLALLLASVRHVVEGDRTIRAGRSPRMVGRELGALTVGLVGVGHVGRAVARRLLALGATVAGSDPAVGPDELREIGLQWRSLDELVATCDVVSLHCPGGGSPVLGRDLLTRMRPGAIVVNTARPDVVDEFALAELLHAGRIGAAALDVLSSAGSPLLGAPRTILTPHTAGHTVQAVDRMGMAAAAEVVRVIVDGEAPRHPVRG</sequence>
<dbReference type="InterPro" id="IPR029753">
    <property type="entry name" value="D-isomer_DH_CS"/>
</dbReference>
<dbReference type="GO" id="GO:0016618">
    <property type="term" value="F:hydroxypyruvate reductase [NAD(P)H] activity"/>
    <property type="evidence" value="ECO:0007669"/>
    <property type="project" value="TreeGrafter"/>
</dbReference>
<dbReference type="RefSeq" id="WP_132106743.1">
    <property type="nucleotide sequence ID" value="NZ_SMLB01000050.1"/>
</dbReference>
<evidence type="ECO:0000259" key="4">
    <source>
        <dbReference type="Pfam" id="PF00389"/>
    </source>
</evidence>
<feature type="domain" description="D-isomer specific 2-hydroxyacid dehydrogenase catalytic" evidence="4">
    <location>
        <begin position="54"/>
        <end position="316"/>
    </location>
</feature>
<accession>A0A4R5A7H4</accession>
<dbReference type="EMBL" id="SMLB01000050">
    <property type="protein sequence ID" value="TDD65562.1"/>
    <property type="molecule type" value="Genomic_DNA"/>
</dbReference>
<dbReference type="InterPro" id="IPR050223">
    <property type="entry name" value="D-isomer_2-hydroxyacid_DH"/>
</dbReference>
<dbReference type="GO" id="GO:0005829">
    <property type="term" value="C:cytosol"/>
    <property type="evidence" value="ECO:0007669"/>
    <property type="project" value="TreeGrafter"/>
</dbReference>
<gene>
    <name evidence="6" type="ORF">E1262_24970</name>
</gene>
<evidence type="ECO:0000259" key="5">
    <source>
        <dbReference type="Pfam" id="PF02826"/>
    </source>
</evidence>
<dbReference type="Pfam" id="PF02826">
    <property type="entry name" value="2-Hacid_dh_C"/>
    <property type="match status" value="1"/>
</dbReference>
<dbReference type="PANTHER" id="PTHR10996:SF283">
    <property type="entry name" value="GLYOXYLATE_HYDROXYPYRUVATE REDUCTASE B"/>
    <property type="match status" value="1"/>
</dbReference>
<evidence type="ECO:0000313" key="7">
    <source>
        <dbReference type="Proteomes" id="UP000295217"/>
    </source>
</evidence>
<dbReference type="PROSITE" id="PS00671">
    <property type="entry name" value="D_2_HYDROXYACID_DH_3"/>
    <property type="match status" value="1"/>
</dbReference>
<organism evidence="6 7">
    <name type="scientific">Jiangella aurantiaca</name>
    <dbReference type="NCBI Taxonomy" id="2530373"/>
    <lineage>
        <taxon>Bacteria</taxon>
        <taxon>Bacillati</taxon>
        <taxon>Actinomycetota</taxon>
        <taxon>Actinomycetes</taxon>
        <taxon>Jiangellales</taxon>
        <taxon>Jiangellaceae</taxon>
        <taxon>Jiangella</taxon>
    </lineage>
</organism>
<dbReference type="AlphaFoldDB" id="A0A4R5A7H4"/>
<keyword evidence="2 3" id="KW-0560">Oxidoreductase</keyword>
<protein>
    <submittedName>
        <fullName evidence="6">Hydroxyacid dehydrogenase</fullName>
    </submittedName>
</protein>